<proteinExistence type="predicted"/>
<dbReference type="AlphaFoldDB" id="A0A085LUK6"/>
<evidence type="ECO:0000313" key="3">
    <source>
        <dbReference type="EMBL" id="KFD62238.1"/>
    </source>
</evidence>
<reference evidence="2 4" key="1">
    <citation type="journal article" date="2014" name="Nat. Genet.">
        <title>Genome and transcriptome of the porcine whipworm Trichuris suis.</title>
        <authorList>
            <person name="Jex A.R."/>
            <person name="Nejsum P."/>
            <person name="Schwarz E.M."/>
            <person name="Hu L."/>
            <person name="Young N.D."/>
            <person name="Hall R.S."/>
            <person name="Korhonen P.K."/>
            <person name="Liao S."/>
            <person name="Thamsborg S."/>
            <person name="Xia J."/>
            <person name="Xu P."/>
            <person name="Wang S."/>
            <person name="Scheerlinck J.P."/>
            <person name="Hofmann A."/>
            <person name="Sternberg P.W."/>
            <person name="Wang J."/>
            <person name="Gasser R.B."/>
        </authorList>
    </citation>
    <scope>NUCLEOTIDE SEQUENCE [LARGE SCALE GENOMIC DNA]</scope>
    <source>
        <strain evidence="3">DCEP-RM93F</strain>
        <strain evidence="2">DCEP-RM93M</strain>
    </source>
</reference>
<evidence type="ECO:0000313" key="4">
    <source>
        <dbReference type="Proteomes" id="UP000030764"/>
    </source>
</evidence>
<dbReference type="EMBL" id="KL367599">
    <property type="protein sequence ID" value="KFD62238.1"/>
    <property type="molecule type" value="Genomic_DNA"/>
</dbReference>
<organism evidence="2 4">
    <name type="scientific">Trichuris suis</name>
    <name type="common">pig whipworm</name>
    <dbReference type="NCBI Taxonomy" id="68888"/>
    <lineage>
        <taxon>Eukaryota</taxon>
        <taxon>Metazoa</taxon>
        <taxon>Ecdysozoa</taxon>
        <taxon>Nematoda</taxon>
        <taxon>Enoplea</taxon>
        <taxon>Dorylaimia</taxon>
        <taxon>Trichinellida</taxon>
        <taxon>Trichuridae</taxon>
        <taxon>Trichuris</taxon>
    </lineage>
</organism>
<protein>
    <recommendedName>
        <fullName evidence="5">Secreted protein</fullName>
    </recommendedName>
</protein>
<evidence type="ECO:0000313" key="2">
    <source>
        <dbReference type="EMBL" id="KFD48652.1"/>
    </source>
</evidence>
<sequence length="165" mass="18560">MLSVTQLLITLITTAYCARIREVTVTREVFYSKEVYTSRIVEPTRSDLIEPSFSRPLLTISVRESLLSMAKAGRSTAIRLIRLIDGRDEPDKTTSLFYAKFTAAYTNCTLDSELTLKKIYSEDCPVDPTREMILCSGYVESSGKRTGQRLHCEPAGSYEKSKISP</sequence>
<keyword evidence="4" id="KW-1185">Reference proteome</keyword>
<dbReference type="EMBL" id="KL363288">
    <property type="protein sequence ID" value="KFD48652.1"/>
    <property type="molecule type" value="Genomic_DNA"/>
</dbReference>
<feature type="chain" id="PRO_5007379248" description="Secreted protein" evidence="1">
    <location>
        <begin position="18"/>
        <end position="165"/>
    </location>
</feature>
<accession>A0A085LUK6</accession>
<dbReference type="Proteomes" id="UP000030764">
    <property type="component" value="Unassembled WGS sequence"/>
</dbReference>
<gene>
    <name evidence="2" type="ORF">M513_10507</name>
    <name evidence="3" type="ORF">M514_10507</name>
</gene>
<evidence type="ECO:0008006" key="5">
    <source>
        <dbReference type="Google" id="ProtNLM"/>
    </source>
</evidence>
<dbReference type="Proteomes" id="UP000030758">
    <property type="component" value="Unassembled WGS sequence"/>
</dbReference>
<name>A0A085LUK6_9BILA</name>
<evidence type="ECO:0000256" key="1">
    <source>
        <dbReference type="SAM" id="SignalP"/>
    </source>
</evidence>
<feature type="signal peptide" evidence="1">
    <location>
        <begin position="1"/>
        <end position="17"/>
    </location>
</feature>
<keyword evidence="1" id="KW-0732">Signal</keyword>